<dbReference type="EMBL" id="JAHRHJ020000006">
    <property type="protein sequence ID" value="KAH9313229.1"/>
    <property type="molecule type" value="Genomic_DNA"/>
</dbReference>
<feature type="non-terminal residue" evidence="1">
    <location>
        <position position="59"/>
    </location>
</feature>
<evidence type="ECO:0000313" key="2">
    <source>
        <dbReference type="Proteomes" id="UP000824469"/>
    </source>
</evidence>
<gene>
    <name evidence="1" type="ORF">KI387_028264</name>
</gene>
<feature type="non-terminal residue" evidence="1">
    <location>
        <position position="1"/>
    </location>
</feature>
<keyword evidence="2" id="KW-1185">Reference proteome</keyword>
<name>A0AA38G1C5_TAXCH</name>
<accession>A0AA38G1C5</accession>
<dbReference type="AlphaFoldDB" id="A0AA38G1C5"/>
<dbReference type="Proteomes" id="UP000824469">
    <property type="component" value="Unassembled WGS sequence"/>
</dbReference>
<proteinExistence type="predicted"/>
<evidence type="ECO:0000313" key="1">
    <source>
        <dbReference type="EMBL" id="KAH9313229.1"/>
    </source>
</evidence>
<protein>
    <submittedName>
        <fullName evidence="1">Uncharacterized protein</fullName>
    </submittedName>
</protein>
<reference evidence="1 2" key="1">
    <citation type="journal article" date="2021" name="Nat. Plants">
        <title>The Taxus genome provides insights into paclitaxel biosynthesis.</title>
        <authorList>
            <person name="Xiong X."/>
            <person name="Gou J."/>
            <person name="Liao Q."/>
            <person name="Li Y."/>
            <person name="Zhou Q."/>
            <person name="Bi G."/>
            <person name="Li C."/>
            <person name="Du R."/>
            <person name="Wang X."/>
            <person name="Sun T."/>
            <person name="Guo L."/>
            <person name="Liang H."/>
            <person name="Lu P."/>
            <person name="Wu Y."/>
            <person name="Zhang Z."/>
            <person name="Ro D.K."/>
            <person name="Shang Y."/>
            <person name="Huang S."/>
            <person name="Yan J."/>
        </authorList>
    </citation>
    <scope>NUCLEOTIDE SEQUENCE [LARGE SCALE GENOMIC DNA]</scope>
    <source>
        <strain evidence="1">Ta-2019</strain>
    </source>
</reference>
<sequence>LALQAIPRMMITPMKDAQMEEHMEGVFMEDLVVTLTIAEEEVSSREEPVITVGLQSIIS</sequence>
<comment type="caution">
    <text evidence="1">The sequence shown here is derived from an EMBL/GenBank/DDBJ whole genome shotgun (WGS) entry which is preliminary data.</text>
</comment>
<organism evidence="1 2">
    <name type="scientific">Taxus chinensis</name>
    <name type="common">Chinese yew</name>
    <name type="synonym">Taxus wallichiana var. chinensis</name>
    <dbReference type="NCBI Taxonomy" id="29808"/>
    <lineage>
        <taxon>Eukaryota</taxon>
        <taxon>Viridiplantae</taxon>
        <taxon>Streptophyta</taxon>
        <taxon>Embryophyta</taxon>
        <taxon>Tracheophyta</taxon>
        <taxon>Spermatophyta</taxon>
        <taxon>Pinopsida</taxon>
        <taxon>Pinidae</taxon>
        <taxon>Conifers II</taxon>
        <taxon>Cupressales</taxon>
        <taxon>Taxaceae</taxon>
        <taxon>Taxus</taxon>
    </lineage>
</organism>